<reference evidence="9 10" key="1">
    <citation type="submission" date="2016-01" db="EMBL/GenBank/DDBJ databases">
        <title>Use of Whole Genome Sequencing to ascertain that Brevibacterium massiliense (Roux, Raoult 2009) is a later heterotypic synonym of Brevibacterium ravenspurgense (Mages 2008).</title>
        <authorList>
            <person name="Bernier A.-M."/>
            <person name="Burdz T."/>
            <person name="Huynh C."/>
            <person name="Pachecho A.L."/>
            <person name="Wiebe D."/>
            <person name="Bonner C."/>
            <person name="Bernard K."/>
        </authorList>
    </citation>
    <scope>NUCLEOTIDE SEQUENCE [LARGE SCALE GENOMIC DNA]</scope>
    <source>
        <strain evidence="9 10">CCUG56047</strain>
    </source>
</reference>
<evidence type="ECO:0000256" key="3">
    <source>
        <dbReference type="ARBA" id="ARBA00022448"/>
    </source>
</evidence>
<gene>
    <name evidence="9" type="ORF">Bravens_01204</name>
</gene>
<keyword evidence="6 8" id="KW-1133">Transmembrane helix</keyword>
<dbReference type="RefSeq" id="WP_062021324.1">
    <property type="nucleotide sequence ID" value="NZ_LQQC01000010.1"/>
</dbReference>
<dbReference type="InterPro" id="IPR002781">
    <property type="entry name" value="TM_pro_TauE-like"/>
</dbReference>
<protein>
    <recommendedName>
        <fullName evidence="8">Probable membrane transporter protein</fullName>
    </recommendedName>
</protein>
<keyword evidence="3" id="KW-0813">Transport</keyword>
<feature type="transmembrane region" description="Helical" evidence="8">
    <location>
        <begin position="78"/>
        <end position="99"/>
    </location>
</feature>
<dbReference type="GO" id="GO:0005886">
    <property type="term" value="C:plasma membrane"/>
    <property type="evidence" value="ECO:0007669"/>
    <property type="project" value="UniProtKB-SubCell"/>
</dbReference>
<dbReference type="PATRIC" id="fig|479117.4.peg.1200"/>
<evidence type="ECO:0000256" key="1">
    <source>
        <dbReference type="ARBA" id="ARBA00004651"/>
    </source>
</evidence>
<evidence type="ECO:0000256" key="6">
    <source>
        <dbReference type="ARBA" id="ARBA00022989"/>
    </source>
</evidence>
<feature type="transmembrane region" description="Helical" evidence="8">
    <location>
        <begin position="193"/>
        <end position="212"/>
    </location>
</feature>
<evidence type="ECO:0000256" key="4">
    <source>
        <dbReference type="ARBA" id="ARBA00022475"/>
    </source>
</evidence>
<evidence type="ECO:0000256" key="8">
    <source>
        <dbReference type="RuleBase" id="RU363041"/>
    </source>
</evidence>
<evidence type="ECO:0000256" key="2">
    <source>
        <dbReference type="ARBA" id="ARBA00009142"/>
    </source>
</evidence>
<dbReference type="PANTHER" id="PTHR30269:SF0">
    <property type="entry name" value="MEMBRANE TRANSPORTER PROTEIN YFCA-RELATED"/>
    <property type="match status" value="1"/>
</dbReference>
<dbReference type="InterPro" id="IPR052017">
    <property type="entry name" value="TSUP"/>
</dbReference>
<sequence>MGSFTLVEALLIFSAGLGAGAINAAVGSGTLITFPALVAFGVPPQTATMSNALGLIPGNVASSFGYRKQMAGYGKQVAAWLPASILGSIVGALLLVVLPSTTFEAVVPVLIVLAVIMVIGQPFLKRALAKRAAKAGRTAPAKPEDASSAMKAAVLAAIFFTAIYGGYFAAAQGVLLVGLLGVLTAYSLQQINGFKNVLVLGVNTVAAIVYMIVGFDKINWTAVLLVAAGSLIGGYAGAKFAQKLPDPLLRGIIVVLSIIAFFRIIQL</sequence>
<dbReference type="AlphaFoldDB" id="A0A150H7U1"/>
<feature type="transmembrane region" description="Helical" evidence="8">
    <location>
        <begin position="248"/>
        <end position="265"/>
    </location>
</feature>
<evidence type="ECO:0000313" key="10">
    <source>
        <dbReference type="Proteomes" id="UP000243589"/>
    </source>
</evidence>
<comment type="caution">
    <text evidence="9">The sequence shown here is derived from an EMBL/GenBank/DDBJ whole genome shotgun (WGS) entry which is preliminary data.</text>
</comment>
<proteinExistence type="inferred from homology"/>
<dbReference type="Proteomes" id="UP000243589">
    <property type="component" value="Unassembled WGS sequence"/>
</dbReference>
<evidence type="ECO:0000256" key="7">
    <source>
        <dbReference type="ARBA" id="ARBA00023136"/>
    </source>
</evidence>
<accession>A0A150H7U1</accession>
<evidence type="ECO:0000313" key="9">
    <source>
        <dbReference type="EMBL" id="KXZ58167.1"/>
    </source>
</evidence>
<comment type="similarity">
    <text evidence="2 8">Belongs to the 4-toluene sulfonate uptake permease (TSUP) (TC 2.A.102) family.</text>
</comment>
<evidence type="ECO:0000256" key="5">
    <source>
        <dbReference type="ARBA" id="ARBA00022692"/>
    </source>
</evidence>
<keyword evidence="4 8" id="KW-1003">Cell membrane</keyword>
<feature type="transmembrane region" description="Helical" evidence="8">
    <location>
        <begin position="105"/>
        <end position="124"/>
    </location>
</feature>
<dbReference type="PANTHER" id="PTHR30269">
    <property type="entry name" value="TRANSMEMBRANE PROTEIN YFCA"/>
    <property type="match status" value="1"/>
</dbReference>
<keyword evidence="7 8" id="KW-0472">Membrane</keyword>
<dbReference type="EMBL" id="LQQC01000010">
    <property type="protein sequence ID" value="KXZ58167.1"/>
    <property type="molecule type" value="Genomic_DNA"/>
</dbReference>
<feature type="transmembrane region" description="Helical" evidence="8">
    <location>
        <begin position="218"/>
        <end position="236"/>
    </location>
</feature>
<keyword evidence="10" id="KW-1185">Reference proteome</keyword>
<comment type="subcellular location">
    <subcellularLocation>
        <location evidence="1 8">Cell membrane</location>
        <topology evidence="1 8">Multi-pass membrane protein</topology>
    </subcellularLocation>
</comment>
<dbReference type="Pfam" id="PF01925">
    <property type="entry name" value="TauE"/>
    <property type="match status" value="1"/>
</dbReference>
<keyword evidence="5 8" id="KW-0812">Transmembrane</keyword>
<name>A0A150H7U1_9MICO</name>
<organism evidence="9 10">
    <name type="scientific">Brevibacterium ravenspurgense</name>
    <dbReference type="NCBI Taxonomy" id="479117"/>
    <lineage>
        <taxon>Bacteria</taxon>
        <taxon>Bacillati</taxon>
        <taxon>Actinomycetota</taxon>
        <taxon>Actinomycetes</taxon>
        <taxon>Micrococcales</taxon>
        <taxon>Brevibacteriaceae</taxon>
        <taxon>Brevibacterium</taxon>
    </lineage>
</organism>